<gene>
    <name evidence="1" type="ORF">DERYTH_LOCUS7143</name>
</gene>
<name>A0A9N9GBK8_9GLOM</name>
<sequence>MKQTIKFTIKGFIKYVNNRPVYYVKYGSNFKLKVVSNYSSSDTAMKAQEAINELNRELKESRILDSLLFAIKPELSCDYAVSNQHIALISTMASFISINIFNLFNQDDFLINERLQYVEKVAQ</sequence>
<accession>A0A9N9GBK8</accession>
<dbReference type="AlphaFoldDB" id="A0A9N9GBK8"/>
<dbReference type="OrthoDB" id="2373368at2759"/>
<keyword evidence="2" id="KW-1185">Reference proteome</keyword>
<comment type="caution">
    <text evidence="1">The sequence shown here is derived from an EMBL/GenBank/DDBJ whole genome shotgun (WGS) entry which is preliminary data.</text>
</comment>
<organism evidence="1 2">
    <name type="scientific">Dentiscutata erythropus</name>
    <dbReference type="NCBI Taxonomy" id="1348616"/>
    <lineage>
        <taxon>Eukaryota</taxon>
        <taxon>Fungi</taxon>
        <taxon>Fungi incertae sedis</taxon>
        <taxon>Mucoromycota</taxon>
        <taxon>Glomeromycotina</taxon>
        <taxon>Glomeromycetes</taxon>
        <taxon>Diversisporales</taxon>
        <taxon>Gigasporaceae</taxon>
        <taxon>Dentiscutata</taxon>
    </lineage>
</organism>
<proteinExistence type="predicted"/>
<evidence type="ECO:0000313" key="1">
    <source>
        <dbReference type="EMBL" id="CAG8590613.1"/>
    </source>
</evidence>
<reference evidence="1" key="1">
    <citation type="submission" date="2021-06" db="EMBL/GenBank/DDBJ databases">
        <authorList>
            <person name="Kallberg Y."/>
            <person name="Tangrot J."/>
            <person name="Rosling A."/>
        </authorList>
    </citation>
    <scope>NUCLEOTIDE SEQUENCE</scope>
    <source>
        <strain evidence="1">MA453B</strain>
    </source>
</reference>
<dbReference type="EMBL" id="CAJVPY010003394">
    <property type="protein sequence ID" value="CAG8590613.1"/>
    <property type="molecule type" value="Genomic_DNA"/>
</dbReference>
<dbReference type="Proteomes" id="UP000789405">
    <property type="component" value="Unassembled WGS sequence"/>
</dbReference>
<evidence type="ECO:0000313" key="2">
    <source>
        <dbReference type="Proteomes" id="UP000789405"/>
    </source>
</evidence>
<protein>
    <submittedName>
        <fullName evidence="1">20459_t:CDS:1</fullName>
    </submittedName>
</protein>